<evidence type="ECO:0000313" key="2">
    <source>
        <dbReference type="EMBL" id="EDS39378.1"/>
    </source>
</evidence>
<feature type="region of interest" description="Disordered" evidence="1">
    <location>
        <begin position="47"/>
        <end position="145"/>
    </location>
</feature>
<dbReference type="PANTHER" id="PTHR21010:SF3">
    <property type="entry name" value="DAXX"/>
    <property type="match status" value="1"/>
</dbReference>
<name>B0X2Q4_CULQU</name>
<dbReference type="VEuPathDB" id="VectorBase:CPIJ013898"/>
<reference evidence="3" key="2">
    <citation type="submission" date="2020-05" db="UniProtKB">
        <authorList>
            <consortium name="EnsemblMetazoa"/>
        </authorList>
    </citation>
    <scope>IDENTIFICATION</scope>
    <source>
        <strain evidence="3">JHB</strain>
    </source>
</reference>
<dbReference type="HOGENOM" id="CLU_491135_0_0_1"/>
<sequence length="555" mass="62649">MHCTDNFRHRSSSSSSMVPTQLMFCPSDEVCRRRRLARETPPEFIGSKTWSVFSPVPHPTEPSSAQLNSSQQLQQRRLSQQLQQQQQQQQQQQHQSPGQPQQSTSAAASTSASASTSNTSTAARHSSDNSTKVMGKHEMKRGISQRSSDAGVLLTVYVPETTSSINCFRCFASIDSIESQQNQPPFELVVSILDVSVNGTSSIEQQTTSRNESVGQVLFEVSYINEPRGEVCAWSLDLLDGSFSSYFNESNSISHIVNHIANALVNYLRIHCSTDNQSWTDTIKFNCLDRFILYRLCEIQKDLEASYLRDVLGSRVKREERSKRCSLNNLLSTNRKIYEFGLENESLASHSQTILSTIYLVTDVITEFYNRKLAHSRKSSFYRSEPGRDAEDTVVQKISSSIEIILLQTIKYHILHKLGLRERPNVTRIAKNEYVFEALDRVYGNKINIGNTYAEKHYYSKYLQANLSKDFSNSFVDTFFEATDIGTGVGNGLEKQNNFFPKKMKYKQPPHSSDSEKQNLFGGTKILSFAEKGSVSHISYLPSETSCAALQHLYA</sequence>
<dbReference type="EMBL" id="DS232294">
    <property type="protein sequence ID" value="EDS39378.1"/>
    <property type="molecule type" value="Genomic_DNA"/>
</dbReference>
<dbReference type="Proteomes" id="UP000002320">
    <property type="component" value="Unassembled WGS sequence"/>
</dbReference>
<evidence type="ECO:0000256" key="1">
    <source>
        <dbReference type="SAM" id="MobiDB-lite"/>
    </source>
</evidence>
<dbReference type="InParanoid" id="B0X2Q4"/>
<reference evidence="2" key="1">
    <citation type="submission" date="2007-03" db="EMBL/GenBank/DDBJ databases">
        <title>Annotation of Culex pipiens quinquefasciatus.</title>
        <authorList>
            <consortium name="The Broad Institute Genome Sequencing Platform"/>
            <person name="Atkinson P.W."/>
            <person name="Hemingway J."/>
            <person name="Christensen B.M."/>
            <person name="Higgs S."/>
            <person name="Kodira C."/>
            <person name="Hannick L."/>
            <person name="Megy K."/>
            <person name="O'Leary S."/>
            <person name="Pearson M."/>
            <person name="Haas B.J."/>
            <person name="Mauceli E."/>
            <person name="Wortman J.R."/>
            <person name="Lee N.H."/>
            <person name="Guigo R."/>
            <person name="Stanke M."/>
            <person name="Alvarado L."/>
            <person name="Amedeo P."/>
            <person name="Antoine C.H."/>
            <person name="Arensburger P."/>
            <person name="Bidwell S.L."/>
            <person name="Crawford M."/>
            <person name="Camaro F."/>
            <person name="Devon K."/>
            <person name="Engels R."/>
            <person name="Hammond M."/>
            <person name="Howarth C."/>
            <person name="Koehrsen M."/>
            <person name="Lawson D."/>
            <person name="Montgomery P."/>
            <person name="Nene V."/>
            <person name="Nusbaum C."/>
            <person name="Puiu D."/>
            <person name="Romero-Severson J."/>
            <person name="Severson D.W."/>
            <person name="Shumway M."/>
            <person name="Sisk P."/>
            <person name="Stolte C."/>
            <person name="Zeng Q."/>
            <person name="Eisenstadt E."/>
            <person name="Fraser-Liggett C."/>
            <person name="Strausberg R."/>
            <person name="Galagan J."/>
            <person name="Birren B."/>
            <person name="Collins F.H."/>
        </authorList>
    </citation>
    <scope>NUCLEOTIDE SEQUENCE [LARGE SCALE GENOMIC DNA]</scope>
    <source>
        <strain evidence="2">JHB</strain>
    </source>
</reference>
<accession>B0X2Q4</accession>
<dbReference type="PANTHER" id="PTHR21010">
    <property type="entry name" value="AGAP001581-PA"/>
    <property type="match status" value="1"/>
</dbReference>
<dbReference type="EnsemblMetazoa" id="CPIJ013898-RA">
    <property type="protein sequence ID" value="CPIJ013898-PA"/>
    <property type="gene ID" value="CPIJ013898"/>
</dbReference>
<dbReference type="OrthoDB" id="7740513at2759"/>
<protein>
    <submittedName>
        <fullName evidence="2 3">Uncharacterized protein</fullName>
    </submittedName>
</protein>
<evidence type="ECO:0000313" key="4">
    <source>
        <dbReference type="Proteomes" id="UP000002320"/>
    </source>
</evidence>
<dbReference type="AlphaFoldDB" id="B0X2Q4"/>
<feature type="region of interest" description="Disordered" evidence="1">
    <location>
        <begin position="1"/>
        <end position="20"/>
    </location>
</feature>
<evidence type="ECO:0000313" key="3">
    <source>
        <dbReference type="EnsemblMetazoa" id="CPIJ013898-PA"/>
    </source>
</evidence>
<organism>
    <name type="scientific">Culex quinquefasciatus</name>
    <name type="common">Southern house mosquito</name>
    <name type="synonym">Culex pungens</name>
    <dbReference type="NCBI Taxonomy" id="7176"/>
    <lineage>
        <taxon>Eukaryota</taxon>
        <taxon>Metazoa</taxon>
        <taxon>Ecdysozoa</taxon>
        <taxon>Arthropoda</taxon>
        <taxon>Hexapoda</taxon>
        <taxon>Insecta</taxon>
        <taxon>Pterygota</taxon>
        <taxon>Neoptera</taxon>
        <taxon>Endopterygota</taxon>
        <taxon>Diptera</taxon>
        <taxon>Nematocera</taxon>
        <taxon>Culicoidea</taxon>
        <taxon>Culicidae</taxon>
        <taxon>Culicinae</taxon>
        <taxon>Culicini</taxon>
        <taxon>Culex</taxon>
        <taxon>Culex</taxon>
    </lineage>
</organism>
<gene>
    <name evidence="3" type="primary">6046777</name>
    <name evidence="2" type="ORF">CpipJ_CPIJ013898</name>
</gene>
<dbReference type="KEGG" id="cqu:CpipJ_CPIJ013898"/>
<feature type="compositionally biased region" description="Low complexity" evidence="1">
    <location>
        <begin position="63"/>
        <end position="124"/>
    </location>
</feature>
<dbReference type="VEuPathDB" id="VectorBase:CQUJHB003098"/>
<proteinExistence type="predicted"/>
<keyword evidence="4" id="KW-1185">Reference proteome</keyword>